<dbReference type="Pfam" id="PF22924">
    <property type="entry name" value="ACOX_C_alpha1"/>
    <property type="match status" value="1"/>
</dbReference>
<evidence type="ECO:0000259" key="8">
    <source>
        <dbReference type="Pfam" id="PF22924"/>
    </source>
</evidence>
<keyword evidence="4" id="KW-0274">FAD</keyword>
<evidence type="ECO:0000256" key="2">
    <source>
        <dbReference type="ARBA" id="ARBA00006288"/>
    </source>
</evidence>
<dbReference type="SUPFAM" id="SSF56645">
    <property type="entry name" value="Acyl-CoA dehydrogenase NM domain-like"/>
    <property type="match status" value="1"/>
</dbReference>
<dbReference type="Gene3D" id="1.20.140.10">
    <property type="entry name" value="Butyryl-CoA Dehydrogenase, subunit A, domain 3"/>
    <property type="match status" value="2"/>
</dbReference>
<dbReference type="GO" id="GO:0033540">
    <property type="term" value="P:fatty acid beta-oxidation using acyl-CoA oxidase"/>
    <property type="evidence" value="ECO:0007669"/>
    <property type="project" value="TreeGrafter"/>
</dbReference>
<dbReference type="InterPro" id="IPR012258">
    <property type="entry name" value="Acyl-CoA_oxidase"/>
</dbReference>
<feature type="region of interest" description="Disordered" evidence="6">
    <location>
        <begin position="621"/>
        <end position="640"/>
    </location>
</feature>
<sequence length="640" mass="69021">MREPHFRDEPTEDPRRAPGSPVAPTTVPGLKRVLFGPTAEYDREHRPWRALLATEPFRARAVPDGADRVALSYQRLHLLNDDLDSALELAADPARLASLHEWTAPVDSGLTTIAGIHYNLFLGSLLDHDRQPGRELGDYLALRRVGTFLCTELDHGNDAGALRTTATYDPAADGFVLHTPDPGARKFMPNTGGYGGPKTGLVAARLVVDGDDHGVFLFLTPLTDASGPLPGVTVRPLTEKYGSPVDHCLTSFEHVRLPRHAMLAGEHGRLGADGVLTSAVGNRRRRFLRSIDRVTTGKLCMSAATLGAVRAALAIAVRYSHHRGISGARGGTRVPVFAHRSHHGPLVSALAASYAMTLLHRETVRMFRVRPADARGRERAERMAAVAKGWVTWNGRRILIECRERCGARALFPANRLATLCADSEGPITAEGDNLAVWVKAGAEMLLDHDSAPPSDAPAGRPLTDPGFLGDLLASVERVHLHRARRRLRQAPPGDPLGRWNAAAPHALRAVAAFAQRRAGEALLGAARTAEPDTGPLLLDLYRLFALERIGEHAGDLLAEGRLTGDQTTALPDAVEELIASLAGQALTLVEAFDLPEEVLADVPIAGPRIHAGLVASDTRPPRRFPLDVPRAERPAALTR</sequence>
<organism evidence="9 10">
    <name type="scientific">Marinitenerispora sediminis</name>
    <dbReference type="NCBI Taxonomy" id="1931232"/>
    <lineage>
        <taxon>Bacteria</taxon>
        <taxon>Bacillati</taxon>
        <taxon>Actinomycetota</taxon>
        <taxon>Actinomycetes</taxon>
        <taxon>Streptosporangiales</taxon>
        <taxon>Nocardiopsidaceae</taxon>
        <taxon>Marinitenerispora</taxon>
    </lineage>
</organism>
<dbReference type="PANTHER" id="PTHR10909">
    <property type="entry name" value="ELECTRON TRANSPORT OXIDOREDUCTASE"/>
    <property type="match status" value="1"/>
</dbReference>
<comment type="caution">
    <text evidence="9">The sequence shown here is derived from an EMBL/GenBank/DDBJ whole genome shotgun (WGS) entry which is preliminary data.</text>
</comment>
<dbReference type="GO" id="GO:0003997">
    <property type="term" value="F:acyl-CoA oxidase activity"/>
    <property type="evidence" value="ECO:0007669"/>
    <property type="project" value="InterPro"/>
</dbReference>
<dbReference type="InterPro" id="IPR046373">
    <property type="entry name" value="Acyl-CoA_Oxase/DH_mid-dom_sf"/>
</dbReference>
<keyword evidence="5" id="KW-0560">Oxidoreductase</keyword>
<dbReference type="OrthoDB" id="1144545at2"/>
<dbReference type="Gene3D" id="2.40.110.10">
    <property type="entry name" value="Butyryl-CoA Dehydrogenase, subunit A, domain 2"/>
    <property type="match status" value="1"/>
</dbReference>
<comment type="similarity">
    <text evidence="2">Belongs to the acyl-CoA oxidase family.</text>
</comment>
<evidence type="ECO:0000313" key="9">
    <source>
        <dbReference type="EMBL" id="RCV50279.1"/>
    </source>
</evidence>
<feature type="compositionally biased region" description="Basic and acidic residues" evidence="6">
    <location>
        <begin position="1"/>
        <end position="16"/>
    </location>
</feature>
<evidence type="ECO:0000256" key="5">
    <source>
        <dbReference type="ARBA" id="ARBA00023002"/>
    </source>
</evidence>
<protein>
    <submittedName>
        <fullName evidence="9">Acyl-CoA oxidase</fullName>
    </submittedName>
</protein>
<dbReference type="AlphaFoldDB" id="A0A368SZ49"/>
<accession>A0A368SZ49</accession>
<dbReference type="GO" id="GO:0055088">
    <property type="term" value="P:lipid homeostasis"/>
    <property type="evidence" value="ECO:0007669"/>
    <property type="project" value="TreeGrafter"/>
</dbReference>
<dbReference type="InterPro" id="IPR002655">
    <property type="entry name" value="Acyl-CoA_oxidase_C"/>
</dbReference>
<keyword evidence="3" id="KW-0285">Flavoprotein</keyword>
<proteinExistence type="inferred from homology"/>
<dbReference type="SUPFAM" id="SSF47203">
    <property type="entry name" value="Acyl-CoA dehydrogenase C-terminal domain-like"/>
    <property type="match status" value="2"/>
</dbReference>
<feature type="region of interest" description="Disordered" evidence="6">
    <location>
        <begin position="1"/>
        <end position="28"/>
    </location>
</feature>
<evidence type="ECO:0000256" key="1">
    <source>
        <dbReference type="ARBA" id="ARBA00001974"/>
    </source>
</evidence>
<dbReference type="PANTHER" id="PTHR10909:SF382">
    <property type="entry name" value="ACYL-COENZYME A OXIDASE"/>
    <property type="match status" value="1"/>
</dbReference>
<evidence type="ECO:0000256" key="4">
    <source>
        <dbReference type="ARBA" id="ARBA00022827"/>
    </source>
</evidence>
<dbReference type="EMBL" id="QEIN01000290">
    <property type="protein sequence ID" value="RCV50279.1"/>
    <property type="molecule type" value="Genomic_DNA"/>
</dbReference>
<evidence type="ECO:0000256" key="3">
    <source>
        <dbReference type="ARBA" id="ARBA00022630"/>
    </source>
</evidence>
<gene>
    <name evidence="9" type="ORF">DEF24_24400</name>
</gene>
<evidence type="ECO:0000256" key="6">
    <source>
        <dbReference type="SAM" id="MobiDB-lite"/>
    </source>
</evidence>
<dbReference type="InterPro" id="IPR055060">
    <property type="entry name" value="ACOX_C_alpha1"/>
</dbReference>
<comment type="cofactor">
    <cofactor evidence="1">
        <name>FAD</name>
        <dbReference type="ChEBI" id="CHEBI:57692"/>
    </cofactor>
</comment>
<keyword evidence="10" id="KW-1185">Reference proteome</keyword>
<evidence type="ECO:0000259" key="7">
    <source>
        <dbReference type="Pfam" id="PF01756"/>
    </source>
</evidence>
<evidence type="ECO:0000313" key="10">
    <source>
        <dbReference type="Proteomes" id="UP000253318"/>
    </source>
</evidence>
<dbReference type="Pfam" id="PF01756">
    <property type="entry name" value="ACOX"/>
    <property type="match status" value="1"/>
</dbReference>
<dbReference type="Proteomes" id="UP000253318">
    <property type="component" value="Unassembled WGS sequence"/>
</dbReference>
<dbReference type="GO" id="GO:0071949">
    <property type="term" value="F:FAD binding"/>
    <property type="evidence" value="ECO:0007669"/>
    <property type="project" value="InterPro"/>
</dbReference>
<name>A0A368SZ49_9ACTN</name>
<reference evidence="9 10" key="1">
    <citation type="submission" date="2018-04" db="EMBL/GenBank/DDBJ databases">
        <title>Novel actinobacteria from marine sediment.</title>
        <authorList>
            <person name="Ng Z.Y."/>
            <person name="Tan G.Y.A."/>
        </authorList>
    </citation>
    <scope>NUCLEOTIDE SEQUENCE [LARGE SCALE GENOMIC DNA]</scope>
    <source>
        <strain evidence="9 10">TPS81</strain>
    </source>
</reference>
<feature type="domain" description="Acyl-CoA oxidase C-alpha1" evidence="8">
    <location>
        <begin position="298"/>
        <end position="440"/>
    </location>
</feature>
<feature type="domain" description="Acyl-CoA oxidase C-terminal" evidence="7">
    <location>
        <begin position="498"/>
        <end position="600"/>
    </location>
</feature>
<dbReference type="PIRSF" id="PIRSF000168">
    <property type="entry name" value="Acyl-CoA_oxidase"/>
    <property type="match status" value="1"/>
</dbReference>
<dbReference type="InterPro" id="IPR009100">
    <property type="entry name" value="AcylCoA_DH/oxidase_NM_dom_sf"/>
</dbReference>
<dbReference type="InterPro" id="IPR036250">
    <property type="entry name" value="AcylCo_DH-like_C"/>
</dbReference>
<dbReference type="GO" id="GO:0005504">
    <property type="term" value="F:fatty acid binding"/>
    <property type="evidence" value="ECO:0007669"/>
    <property type="project" value="TreeGrafter"/>
</dbReference>